<protein>
    <submittedName>
        <fullName evidence="2">Uncharacterized protein</fullName>
    </submittedName>
</protein>
<reference evidence="2" key="1">
    <citation type="submission" date="2020-11" db="EMBL/GenBank/DDBJ databases">
        <authorList>
            <consortium name="DOE Joint Genome Institute"/>
            <person name="Ahrendt S."/>
            <person name="Riley R."/>
            <person name="Andreopoulos W."/>
            <person name="Labutti K."/>
            <person name="Pangilinan J."/>
            <person name="Ruiz-Duenas F.J."/>
            <person name="Barrasa J.M."/>
            <person name="Sanchez-Garcia M."/>
            <person name="Camarero S."/>
            <person name="Miyauchi S."/>
            <person name="Serrano A."/>
            <person name="Linde D."/>
            <person name="Babiker R."/>
            <person name="Drula E."/>
            <person name="Ayuso-Fernandez I."/>
            <person name="Pacheco R."/>
            <person name="Padilla G."/>
            <person name="Ferreira P."/>
            <person name="Barriuso J."/>
            <person name="Kellner H."/>
            <person name="Castanera R."/>
            <person name="Alfaro M."/>
            <person name="Ramirez L."/>
            <person name="Pisabarro A.G."/>
            <person name="Kuo A."/>
            <person name="Tritt A."/>
            <person name="Lipzen A."/>
            <person name="He G."/>
            <person name="Yan M."/>
            <person name="Ng V."/>
            <person name="Cullen D."/>
            <person name="Martin F."/>
            <person name="Rosso M.-N."/>
            <person name="Henrissat B."/>
            <person name="Hibbett D."/>
            <person name="Martinez A.T."/>
            <person name="Grigoriev I.V."/>
        </authorList>
    </citation>
    <scope>NUCLEOTIDE SEQUENCE</scope>
    <source>
        <strain evidence="2">AH 40177</strain>
    </source>
</reference>
<evidence type="ECO:0000256" key="1">
    <source>
        <dbReference type="SAM" id="MobiDB-lite"/>
    </source>
</evidence>
<dbReference type="OrthoDB" id="3068742at2759"/>
<organism evidence="2 3">
    <name type="scientific">Rhodocollybia butyracea</name>
    <dbReference type="NCBI Taxonomy" id="206335"/>
    <lineage>
        <taxon>Eukaryota</taxon>
        <taxon>Fungi</taxon>
        <taxon>Dikarya</taxon>
        <taxon>Basidiomycota</taxon>
        <taxon>Agaricomycotina</taxon>
        <taxon>Agaricomycetes</taxon>
        <taxon>Agaricomycetidae</taxon>
        <taxon>Agaricales</taxon>
        <taxon>Marasmiineae</taxon>
        <taxon>Omphalotaceae</taxon>
        <taxon>Rhodocollybia</taxon>
    </lineage>
</organism>
<dbReference type="Proteomes" id="UP000772434">
    <property type="component" value="Unassembled WGS sequence"/>
</dbReference>
<evidence type="ECO:0000313" key="2">
    <source>
        <dbReference type="EMBL" id="KAF9019560.1"/>
    </source>
</evidence>
<feature type="region of interest" description="Disordered" evidence="1">
    <location>
        <begin position="94"/>
        <end position="124"/>
    </location>
</feature>
<dbReference type="EMBL" id="JADNRY010001209">
    <property type="protein sequence ID" value="KAF9019560.1"/>
    <property type="molecule type" value="Genomic_DNA"/>
</dbReference>
<evidence type="ECO:0000313" key="3">
    <source>
        <dbReference type="Proteomes" id="UP000772434"/>
    </source>
</evidence>
<comment type="caution">
    <text evidence="2">The sequence shown here is derived from an EMBL/GenBank/DDBJ whole genome shotgun (WGS) entry which is preliminary data.</text>
</comment>
<feature type="compositionally biased region" description="Basic residues" evidence="1">
    <location>
        <begin position="107"/>
        <end position="118"/>
    </location>
</feature>
<dbReference type="AlphaFoldDB" id="A0A9P5TWE5"/>
<sequence length="316" mass="35039">MKIRLKLQNDVARSLGVSAYVIQPDFNFTQALVHAISIEGLYDHLDELPAHYSPSISPASTSPLSSPLLLRYQHFQPLSQRRNSARLLLTNQMRRNEKSSAESHAARGIRRGRGRKQAPKTPTPYLLANSRPNILYPAALLSKFNFRWRTTLRLRQRRTLACWMIAVRGGTNVVAEGAEVKRFRSYQGSTAPSTTVPLVDTEHRVVGLVAYGDSSITQCAEEAAKLIRETRPAAVFTGKGIDNRRGNFGNLNAGVAHGGGRVRPQNIVNDEANAAVVDTLINSVPFQRLSGYATGIFKSWAPRLYKYCSTQFEYGA</sequence>
<name>A0A9P5TWE5_9AGAR</name>
<gene>
    <name evidence="2" type="ORF">BDP27DRAFT_1378154</name>
</gene>
<keyword evidence="3" id="KW-1185">Reference proteome</keyword>
<accession>A0A9P5TWE5</accession>
<feature type="compositionally biased region" description="Basic and acidic residues" evidence="1">
    <location>
        <begin position="94"/>
        <end position="105"/>
    </location>
</feature>
<proteinExistence type="predicted"/>